<dbReference type="PANTHER" id="PTHR30469:SF15">
    <property type="entry name" value="HLYD FAMILY OF SECRETION PROTEINS"/>
    <property type="match status" value="1"/>
</dbReference>
<evidence type="ECO:0000256" key="2">
    <source>
        <dbReference type="SAM" id="Phobius"/>
    </source>
</evidence>
<evidence type="ECO:0000259" key="3">
    <source>
        <dbReference type="Pfam" id="PF25973"/>
    </source>
</evidence>
<evidence type="ECO:0000313" key="6">
    <source>
        <dbReference type="Proteomes" id="UP000765802"/>
    </source>
</evidence>
<dbReference type="InterPro" id="IPR058637">
    <property type="entry name" value="YknX-like_C"/>
</dbReference>
<reference evidence="5 6" key="1">
    <citation type="submission" date="2016-07" db="EMBL/GenBank/DDBJ databases">
        <title>Genome analysis of Flavihumibacter stibioxidans YS-17.</title>
        <authorList>
            <person name="Shi K."/>
            <person name="Han Y."/>
            <person name="Wang G."/>
        </authorList>
    </citation>
    <scope>NUCLEOTIDE SEQUENCE [LARGE SCALE GENOMIC DNA]</scope>
    <source>
        <strain evidence="5 6">YS-17</strain>
    </source>
</reference>
<organism evidence="5 6">
    <name type="scientific">Flavihumibacter stibioxidans</name>
    <dbReference type="NCBI Taxonomy" id="1834163"/>
    <lineage>
        <taxon>Bacteria</taxon>
        <taxon>Pseudomonadati</taxon>
        <taxon>Bacteroidota</taxon>
        <taxon>Chitinophagia</taxon>
        <taxon>Chitinophagales</taxon>
        <taxon>Chitinophagaceae</taxon>
        <taxon>Flavihumibacter</taxon>
    </lineage>
</organism>
<feature type="domain" description="CzcB-like barrel-sandwich hybrid" evidence="3">
    <location>
        <begin position="78"/>
        <end position="201"/>
    </location>
</feature>
<dbReference type="EMBL" id="MBUA01000029">
    <property type="protein sequence ID" value="MBC6492701.1"/>
    <property type="molecule type" value="Genomic_DNA"/>
</dbReference>
<dbReference type="Pfam" id="PF25989">
    <property type="entry name" value="YknX_C"/>
    <property type="match status" value="1"/>
</dbReference>
<dbReference type="Gene3D" id="2.40.50.100">
    <property type="match status" value="1"/>
</dbReference>
<comment type="caution">
    <text evidence="5">The sequence shown here is derived from an EMBL/GenBank/DDBJ whole genome shotgun (WGS) entry which is preliminary data.</text>
</comment>
<sequence>MKNKVFKAIIWAVAILGGLFLIFQQLNKNKAANKAKTDLVQQTNPSVLVSTDTAKMAPLVIDFEANGVFQPNKVLDFASEVSGRIAELKVDIGATVHQGQLLAVLDNEQLNNEVLLSSNTKAKLESDLARYDSAYQNGGITFQQLQDLRLQAKQAATQVNIQSRKLRDSYMKAPINGIIQTKYTEKGAYVQPATKIFQIVDISRLKLRINVPEYQVVKLKLKDKVPVHSDVFPEKQLYATVSYIAPMGDASLNFPVELELNNIGGNAIRGGMYGRAKFRFSENREALLVPRTAFVGSVGSNEVYVAVNGKAEMRIVKAGRILGEKVEILEGIRPGDAVITSGQINLQNGSAITIQ</sequence>
<dbReference type="Proteomes" id="UP000765802">
    <property type="component" value="Unassembled WGS sequence"/>
</dbReference>
<dbReference type="SUPFAM" id="SSF111369">
    <property type="entry name" value="HlyD-like secretion proteins"/>
    <property type="match status" value="1"/>
</dbReference>
<dbReference type="Gene3D" id="2.40.420.20">
    <property type="match status" value="1"/>
</dbReference>
<evidence type="ECO:0000256" key="1">
    <source>
        <dbReference type="ARBA" id="ARBA00009477"/>
    </source>
</evidence>
<evidence type="ECO:0000313" key="5">
    <source>
        <dbReference type="EMBL" id="MBC6492701.1"/>
    </source>
</evidence>
<dbReference type="PANTHER" id="PTHR30469">
    <property type="entry name" value="MULTIDRUG RESISTANCE PROTEIN MDTA"/>
    <property type="match status" value="1"/>
</dbReference>
<dbReference type="NCBIfam" id="TIGR01730">
    <property type="entry name" value="RND_mfp"/>
    <property type="match status" value="1"/>
</dbReference>
<dbReference type="RefSeq" id="WP_187258022.1">
    <property type="nucleotide sequence ID" value="NZ_JBHULF010000019.1"/>
</dbReference>
<dbReference type="Pfam" id="PF25973">
    <property type="entry name" value="BSH_CzcB"/>
    <property type="match status" value="1"/>
</dbReference>
<protein>
    <recommendedName>
        <fullName evidence="7">RND family efflux transporter MFP subunit</fullName>
    </recommendedName>
</protein>
<accession>A0ABR7MCK5</accession>
<keyword evidence="2" id="KW-1133">Transmembrane helix</keyword>
<proteinExistence type="inferred from homology"/>
<evidence type="ECO:0008006" key="7">
    <source>
        <dbReference type="Google" id="ProtNLM"/>
    </source>
</evidence>
<gene>
    <name evidence="5" type="ORF">BC349_16715</name>
</gene>
<evidence type="ECO:0000259" key="4">
    <source>
        <dbReference type="Pfam" id="PF25989"/>
    </source>
</evidence>
<keyword evidence="2" id="KW-0472">Membrane</keyword>
<comment type="similarity">
    <text evidence="1">Belongs to the membrane fusion protein (MFP) (TC 8.A.1) family.</text>
</comment>
<keyword evidence="6" id="KW-1185">Reference proteome</keyword>
<name>A0ABR7MCK5_9BACT</name>
<feature type="transmembrane region" description="Helical" evidence="2">
    <location>
        <begin position="6"/>
        <end position="26"/>
    </location>
</feature>
<keyword evidence="2" id="KW-0812">Transmembrane</keyword>
<dbReference type="InterPro" id="IPR058647">
    <property type="entry name" value="BSH_CzcB-like"/>
</dbReference>
<dbReference type="Gene3D" id="2.40.30.170">
    <property type="match status" value="1"/>
</dbReference>
<feature type="domain" description="YknX-like C-terminal permuted SH3-like" evidence="4">
    <location>
        <begin position="287"/>
        <end position="353"/>
    </location>
</feature>
<dbReference type="InterPro" id="IPR006143">
    <property type="entry name" value="RND_pump_MFP"/>
</dbReference>